<dbReference type="SUPFAM" id="SSF53590">
    <property type="entry name" value="Nucleoside hydrolase"/>
    <property type="match status" value="1"/>
</dbReference>
<feature type="signal peptide" evidence="1">
    <location>
        <begin position="1"/>
        <end position="24"/>
    </location>
</feature>
<organism evidence="4 5">
    <name type="scientific">Cyclobacterium marinum (strain ATCC 25205 / DSM 745 / LMG 13164 / NCIMB 1802)</name>
    <name type="common">Flectobacillus marinus</name>
    <dbReference type="NCBI Taxonomy" id="880070"/>
    <lineage>
        <taxon>Bacteria</taxon>
        <taxon>Pseudomonadati</taxon>
        <taxon>Bacteroidota</taxon>
        <taxon>Cytophagia</taxon>
        <taxon>Cytophagales</taxon>
        <taxon>Cyclobacteriaceae</taxon>
        <taxon>Cyclobacterium</taxon>
    </lineage>
</organism>
<feature type="domain" description="Cellulose-binding Sde182 nucleoside hydrolase-like" evidence="2">
    <location>
        <begin position="31"/>
        <end position="295"/>
    </location>
</feature>
<accession>G0J3H9</accession>
<dbReference type="InterPro" id="IPR013783">
    <property type="entry name" value="Ig-like_fold"/>
</dbReference>
<evidence type="ECO:0000313" key="4">
    <source>
        <dbReference type="EMBL" id="AEL24618.1"/>
    </source>
</evidence>
<dbReference type="Pfam" id="PF07632">
    <property type="entry name" value="Sde182_NH-like"/>
    <property type="match status" value="1"/>
</dbReference>
<dbReference type="Pfam" id="PF21027">
    <property type="entry name" value="Sde0182_C"/>
    <property type="match status" value="1"/>
</dbReference>
<evidence type="ECO:0000256" key="1">
    <source>
        <dbReference type="SAM" id="SignalP"/>
    </source>
</evidence>
<dbReference type="Gene3D" id="2.60.40.10">
    <property type="entry name" value="Immunoglobulins"/>
    <property type="match status" value="1"/>
</dbReference>
<sequence>MKNLKFQSLIYGMLLLFIGAPCMAQTTDKPRVFVLTDIENEPDDAQSLVRFLLYSNQFDVEGLIATTSTHLRDKTAAWRIKEIVNAYGKVRNNLLQHEKGFPTEEHLLSTIKSGLPKYGMNAVGAGNDSEGSESLINVVDKEDDRPVWVTVWGGANVLAQALWKIRHTRTLGELNKFVAKLRVYTISDQDDSGVWMRNEFPNLFYIVSPGEDYIHSTWNGIGGESFRKYASGADASLAENPWLRKNIMQNHGPLGAQYPEVEYIMEGDTPSFLGLVDNGLNVPDRPDFGGWGGRYELYKPHFKPYRNFDHQAPEQRAIWTDASDEVMGIDGRIYINNQATIWRWREAFQNDFAARMDWCVKPYQEANHPPIVKVDKTTNITIRPGESIQFDASDSTDPDGDTLSYHWFNYKEAGTYWAFNWYKPLTILNGNSAKATLEIGERIELSKAQTTHLILAVTDSGSPALTRYQRIIINILPKNK</sequence>
<reference evidence="5" key="1">
    <citation type="submission" date="2011-07" db="EMBL/GenBank/DDBJ databases">
        <title>The complete genome of Cyclobacterium marinum DSM 745.</title>
        <authorList>
            <person name="Lucas S."/>
            <person name="Han J."/>
            <person name="Lapidus A."/>
            <person name="Bruce D."/>
            <person name="Goodwin L."/>
            <person name="Pitluck S."/>
            <person name="Peters L."/>
            <person name="Kyrpides N."/>
            <person name="Mavromatis K."/>
            <person name="Ivanova N."/>
            <person name="Ovchinnikova G."/>
            <person name="Chertkov O."/>
            <person name="Detter J.C."/>
            <person name="Tapia R."/>
            <person name="Han C."/>
            <person name="Land M."/>
            <person name="Hauser L."/>
            <person name="Markowitz V."/>
            <person name="Cheng J.-F."/>
            <person name="Hugenholtz P."/>
            <person name="Woyke T."/>
            <person name="Wu D."/>
            <person name="Tindall B."/>
            <person name="Schuetze A."/>
            <person name="Brambilla E."/>
            <person name="Klenk H.-P."/>
            <person name="Eisen J.A."/>
        </authorList>
    </citation>
    <scope>NUCLEOTIDE SEQUENCE [LARGE SCALE GENOMIC DNA]</scope>
    <source>
        <strain evidence="5">ATCC 25205 / DSM 745 / LMG 13164 / NCIMB 1802</strain>
    </source>
</reference>
<dbReference type="OrthoDB" id="253051at2"/>
<dbReference type="AlphaFoldDB" id="G0J3H9"/>
<feature type="chain" id="PRO_5003401569" description="DUF1593 domain-containing protein" evidence="1">
    <location>
        <begin position="25"/>
        <end position="480"/>
    </location>
</feature>
<dbReference type="InterPro" id="IPR011483">
    <property type="entry name" value="Sde182_NH-like"/>
</dbReference>
<dbReference type="RefSeq" id="WP_014018915.1">
    <property type="nucleotide sequence ID" value="NC_015914.1"/>
</dbReference>
<gene>
    <name evidence="4" type="ordered locus">Cycma_0845</name>
</gene>
<protein>
    <recommendedName>
        <fullName evidence="6">DUF1593 domain-containing protein</fullName>
    </recommendedName>
</protein>
<dbReference type="InterPro" id="IPR036452">
    <property type="entry name" value="Ribo_hydro-like"/>
</dbReference>
<evidence type="ECO:0008006" key="6">
    <source>
        <dbReference type="Google" id="ProtNLM"/>
    </source>
</evidence>
<proteinExistence type="predicted"/>
<dbReference type="InterPro" id="IPR048527">
    <property type="entry name" value="Sde182_C"/>
</dbReference>
<dbReference type="EMBL" id="CP002955">
    <property type="protein sequence ID" value="AEL24618.1"/>
    <property type="molecule type" value="Genomic_DNA"/>
</dbReference>
<evidence type="ECO:0000259" key="3">
    <source>
        <dbReference type="Pfam" id="PF21027"/>
    </source>
</evidence>
<keyword evidence="1" id="KW-0732">Signal</keyword>
<evidence type="ECO:0000313" key="5">
    <source>
        <dbReference type="Proteomes" id="UP000001635"/>
    </source>
</evidence>
<dbReference type="KEGG" id="cmr:Cycma_0845"/>
<name>G0J3H9_CYCMS</name>
<dbReference type="HOGENOM" id="CLU_029266_0_0_10"/>
<dbReference type="eggNOG" id="COG5297">
    <property type="taxonomic scope" value="Bacteria"/>
</dbReference>
<dbReference type="GO" id="GO:0016799">
    <property type="term" value="F:hydrolase activity, hydrolyzing N-glycosyl compounds"/>
    <property type="evidence" value="ECO:0007669"/>
    <property type="project" value="InterPro"/>
</dbReference>
<dbReference type="Gene3D" id="3.90.245.10">
    <property type="entry name" value="Ribonucleoside hydrolase-like"/>
    <property type="match status" value="1"/>
</dbReference>
<keyword evidence="5" id="KW-1185">Reference proteome</keyword>
<evidence type="ECO:0000259" key="2">
    <source>
        <dbReference type="Pfam" id="PF07632"/>
    </source>
</evidence>
<feature type="domain" description="Cellulose-binding Sde182 C-terminal" evidence="3">
    <location>
        <begin position="388"/>
        <end position="475"/>
    </location>
</feature>
<dbReference type="Proteomes" id="UP000001635">
    <property type="component" value="Chromosome"/>
</dbReference>
<dbReference type="STRING" id="880070.Cycma_0845"/>